<reference evidence="1" key="1">
    <citation type="submission" date="2016-03" db="EMBL/GenBank/DDBJ databases">
        <authorList>
            <person name="Ploux O."/>
        </authorList>
    </citation>
    <scope>NUCLEOTIDE SEQUENCE</scope>
    <source>
        <tissue evidence="1">Mantle</tissue>
    </source>
</reference>
<evidence type="ECO:0000313" key="1">
    <source>
        <dbReference type="EMBL" id="JAS03862.1"/>
    </source>
</evidence>
<organism evidence="1">
    <name type="scientific">Pinctada fucata</name>
    <name type="common">Akoya pearl oyster</name>
    <name type="synonym">Pinctada imbricata fucata</name>
    <dbReference type="NCBI Taxonomy" id="50426"/>
    <lineage>
        <taxon>Eukaryota</taxon>
        <taxon>Metazoa</taxon>
        <taxon>Spiralia</taxon>
        <taxon>Lophotrochozoa</taxon>
        <taxon>Mollusca</taxon>
        <taxon>Bivalvia</taxon>
        <taxon>Autobranchia</taxon>
        <taxon>Pteriomorphia</taxon>
        <taxon>Pterioida</taxon>
        <taxon>Pterioidea</taxon>
        <taxon>Pteriidae</taxon>
        <taxon>Pinctada</taxon>
    </lineage>
</organism>
<name>A0A194AN05_PINFU</name>
<protein>
    <submittedName>
        <fullName evidence="1">Uncharacterized protein</fullName>
    </submittedName>
</protein>
<proteinExistence type="predicted"/>
<feature type="non-terminal residue" evidence="1">
    <location>
        <position position="153"/>
    </location>
</feature>
<accession>A0A194AN05</accession>
<dbReference type="EMBL" id="GELH01000409">
    <property type="protein sequence ID" value="JAS03863.1"/>
    <property type="molecule type" value="Transcribed_RNA"/>
</dbReference>
<dbReference type="AlphaFoldDB" id="A0A194AN05"/>
<sequence length="153" mass="17375">MLKKDTSLKGMATAFKSVEAARDRTFEMDKSEDEGEGREPDDIVEIHVTKEEEQAVEKWWTGVLANLKEKYNLRTNNCSTIVYRALREAGCSKAKNEPIISPWTPNMVLNYAKQCQKNKKDIIEIAERLAGRLPSGFGKVDLDKPSTQLEIKQ</sequence>
<dbReference type="EMBL" id="GELH01000410">
    <property type="protein sequence ID" value="JAS03862.1"/>
    <property type="molecule type" value="Transcribed_RNA"/>
</dbReference>